<proteinExistence type="predicted"/>
<comment type="caution">
    <text evidence="1">The sequence shown here is derived from an EMBL/GenBank/DDBJ whole genome shotgun (WGS) entry which is preliminary data.</text>
</comment>
<dbReference type="Gene3D" id="3.60.20.10">
    <property type="entry name" value="Glutamine Phosphoribosylpyrophosphate, subunit 1, domain 1"/>
    <property type="match status" value="1"/>
</dbReference>
<sequence length="311" mass="31499">MIESMTYSIVARDPVTGCLGVAVQSGVLAIGTRVPAASAGVGAVAAQAGSQLWWRTALLDVLGAGMTAEQAVTALATQPGVAEAQFAVVDSRGGVAAFTGPDCIPAAGHALGDGVSVQGNMMASPTVWPAMLTAYESAGSNDPTPFGLASRLVAALAAAEAEGGDIRGPQAAALLVVGPARGSLSTGDWDDPFLDLRVDDSRDPVADLTHLLTTARAHRHLIKAGTPGVPEEEVVASLRAAAEGAPEDPSALRSAGIGLALRGQAEAFDLLGRALALEPRAARWVRAAAQRKGGPHADALTAWLDDRESPV</sequence>
<evidence type="ECO:0000313" key="2">
    <source>
        <dbReference type="Proteomes" id="UP000272729"/>
    </source>
</evidence>
<dbReference type="SUPFAM" id="SSF56235">
    <property type="entry name" value="N-terminal nucleophile aminohydrolases (Ntn hydrolases)"/>
    <property type="match status" value="1"/>
</dbReference>
<protein>
    <submittedName>
        <fullName evidence="1">Putative Ntn-hydrolase superfamily protein</fullName>
    </submittedName>
</protein>
<name>A0A495XHD0_9PSEU</name>
<dbReference type="Pfam" id="PF06267">
    <property type="entry name" value="DUF1028"/>
    <property type="match status" value="1"/>
</dbReference>
<evidence type="ECO:0000313" key="1">
    <source>
        <dbReference type="EMBL" id="RKT73432.1"/>
    </source>
</evidence>
<reference evidence="1 2" key="1">
    <citation type="submission" date="2018-10" db="EMBL/GenBank/DDBJ databases">
        <title>Sequencing the genomes of 1000 actinobacteria strains.</title>
        <authorList>
            <person name="Klenk H.-P."/>
        </authorList>
    </citation>
    <scope>NUCLEOTIDE SEQUENCE [LARGE SCALE GENOMIC DNA]</scope>
    <source>
        <strain evidence="1 2">DSM 43911</strain>
    </source>
</reference>
<dbReference type="GO" id="GO:0016787">
    <property type="term" value="F:hydrolase activity"/>
    <property type="evidence" value="ECO:0007669"/>
    <property type="project" value="UniProtKB-KW"/>
</dbReference>
<dbReference type="InterPro" id="IPR029055">
    <property type="entry name" value="Ntn_hydrolases_N"/>
</dbReference>
<dbReference type="PANTHER" id="PTHR39328:SF1">
    <property type="entry name" value="BLL2871 PROTEIN"/>
    <property type="match status" value="1"/>
</dbReference>
<dbReference type="InterPro" id="IPR010430">
    <property type="entry name" value="DUF1028"/>
</dbReference>
<dbReference type="PANTHER" id="PTHR39328">
    <property type="entry name" value="BLL2871 PROTEIN"/>
    <property type="match status" value="1"/>
</dbReference>
<gene>
    <name evidence="1" type="ORF">DFJ66_6765</name>
</gene>
<keyword evidence="2" id="KW-1185">Reference proteome</keyword>
<keyword evidence="1" id="KW-0378">Hydrolase</keyword>
<dbReference type="OrthoDB" id="9790012at2"/>
<dbReference type="Proteomes" id="UP000272729">
    <property type="component" value="Unassembled WGS sequence"/>
</dbReference>
<organism evidence="1 2">
    <name type="scientific">Saccharothrix variisporea</name>
    <dbReference type="NCBI Taxonomy" id="543527"/>
    <lineage>
        <taxon>Bacteria</taxon>
        <taxon>Bacillati</taxon>
        <taxon>Actinomycetota</taxon>
        <taxon>Actinomycetes</taxon>
        <taxon>Pseudonocardiales</taxon>
        <taxon>Pseudonocardiaceae</taxon>
        <taxon>Saccharothrix</taxon>
    </lineage>
</organism>
<dbReference type="AlphaFoldDB" id="A0A495XHD0"/>
<accession>A0A495XHD0</accession>
<dbReference type="EMBL" id="RBXR01000001">
    <property type="protein sequence ID" value="RKT73432.1"/>
    <property type="molecule type" value="Genomic_DNA"/>
</dbReference>